<organism evidence="4 5">
    <name type="scientific">Paramarasmius palmivorus</name>
    <dbReference type="NCBI Taxonomy" id="297713"/>
    <lineage>
        <taxon>Eukaryota</taxon>
        <taxon>Fungi</taxon>
        <taxon>Dikarya</taxon>
        <taxon>Basidiomycota</taxon>
        <taxon>Agaricomycotina</taxon>
        <taxon>Agaricomycetes</taxon>
        <taxon>Agaricomycetidae</taxon>
        <taxon>Agaricales</taxon>
        <taxon>Marasmiineae</taxon>
        <taxon>Marasmiaceae</taxon>
        <taxon>Paramarasmius</taxon>
    </lineage>
</organism>
<dbReference type="PANTHER" id="PTHR30546:SF23">
    <property type="entry name" value="FLAVOPROTEIN-LIKE PROTEIN YCP4-RELATED"/>
    <property type="match status" value="1"/>
</dbReference>
<sequence length="241" mass="25942">MCFGKRQKDLFDDNRDKAEKKPSSEPAPTTQSTTTETKMSSPKVAIIIYTLYGHVATLAESVKKGVEAAGGQVTIYQVPETLPEDILAKMHAPPKPSYPVISAADLPQFDAFLFGIPTRYGNFPAQWKAFWDSTGQLWATGALHGKFAGIFVSTATLGGGQEVTVSNSISTLAHHGIVFVPLGYKNAFAQLSNLDEVHGGSAWGAGSFAGPTGARQPTTLEKEVAEIQGKTFYEFVSKHKF</sequence>
<dbReference type="GO" id="GO:0010181">
    <property type="term" value="F:FMN binding"/>
    <property type="evidence" value="ECO:0007669"/>
    <property type="project" value="InterPro"/>
</dbReference>
<feature type="compositionally biased region" description="Basic and acidic residues" evidence="2">
    <location>
        <begin position="1"/>
        <end position="23"/>
    </location>
</feature>
<evidence type="ECO:0000313" key="5">
    <source>
        <dbReference type="Proteomes" id="UP001383192"/>
    </source>
</evidence>
<comment type="similarity">
    <text evidence="1">Belongs to the WrbA family.</text>
</comment>
<dbReference type="Gene3D" id="3.40.50.360">
    <property type="match status" value="1"/>
</dbReference>
<dbReference type="InterPro" id="IPR008254">
    <property type="entry name" value="Flavodoxin/NO_synth"/>
</dbReference>
<evidence type="ECO:0000256" key="1">
    <source>
        <dbReference type="ARBA" id="ARBA00006961"/>
    </source>
</evidence>
<dbReference type="GO" id="GO:0016020">
    <property type="term" value="C:membrane"/>
    <property type="evidence" value="ECO:0007669"/>
    <property type="project" value="TreeGrafter"/>
</dbReference>
<dbReference type="GO" id="GO:0003955">
    <property type="term" value="F:NAD(P)H dehydrogenase (quinone) activity"/>
    <property type="evidence" value="ECO:0007669"/>
    <property type="project" value="UniProtKB-EC"/>
</dbReference>
<keyword evidence="5" id="KW-1185">Reference proteome</keyword>
<dbReference type="EC" id="1.6.5.2" evidence="4"/>
<dbReference type="NCBIfam" id="NF002999">
    <property type="entry name" value="PRK03767.1"/>
    <property type="match status" value="1"/>
</dbReference>
<dbReference type="Proteomes" id="UP001383192">
    <property type="component" value="Unassembled WGS sequence"/>
</dbReference>
<proteinExistence type="inferred from homology"/>
<dbReference type="EMBL" id="JAYKXP010000056">
    <property type="protein sequence ID" value="KAK7034626.1"/>
    <property type="molecule type" value="Genomic_DNA"/>
</dbReference>
<comment type="caution">
    <text evidence="4">The sequence shown here is derived from an EMBL/GenBank/DDBJ whole genome shotgun (WGS) entry which is preliminary data.</text>
</comment>
<dbReference type="PANTHER" id="PTHR30546">
    <property type="entry name" value="FLAVODOXIN-RELATED PROTEIN WRBA-RELATED"/>
    <property type="match status" value="1"/>
</dbReference>
<evidence type="ECO:0000313" key="4">
    <source>
        <dbReference type="EMBL" id="KAK7034626.1"/>
    </source>
</evidence>
<dbReference type="FunFam" id="3.40.50.360:FF:000001">
    <property type="entry name" value="NAD(P)H dehydrogenase (Quinone) FQR1-like"/>
    <property type="match status" value="1"/>
</dbReference>
<dbReference type="PROSITE" id="PS50902">
    <property type="entry name" value="FLAVODOXIN_LIKE"/>
    <property type="match status" value="1"/>
</dbReference>
<dbReference type="InterPro" id="IPR010089">
    <property type="entry name" value="Flavoprotein_WrbA-like"/>
</dbReference>
<feature type="domain" description="Flavodoxin-like" evidence="3">
    <location>
        <begin position="44"/>
        <end position="232"/>
    </location>
</feature>
<name>A0AAW0C7X2_9AGAR</name>
<dbReference type="Pfam" id="PF00258">
    <property type="entry name" value="Flavodoxin_1"/>
    <property type="match status" value="1"/>
</dbReference>
<dbReference type="AlphaFoldDB" id="A0AAW0C7X2"/>
<protein>
    <submittedName>
        <fullName evidence="4">Flavodoxin-like fold protein</fullName>
        <ecNumber evidence="4">1.6.5.2</ecNumber>
    </submittedName>
</protein>
<keyword evidence="4" id="KW-0560">Oxidoreductase</keyword>
<feature type="region of interest" description="Disordered" evidence="2">
    <location>
        <begin position="1"/>
        <end position="38"/>
    </location>
</feature>
<evidence type="ECO:0000256" key="2">
    <source>
        <dbReference type="SAM" id="MobiDB-lite"/>
    </source>
</evidence>
<dbReference type="SUPFAM" id="SSF52218">
    <property type="entry name" value="Flavoproteins"/>
    <property type="match status" value="1"/>
</dbReference>
<reference evidence="4 5" key="1">
    <citation type="submission" date="2024-01" db="EMBL/GenBank/DDBJ databases">
        <title>A draft genome for a cacao thread blight-causing isolate of Paramarasmius palmivorus.</title>
        <authorList>
            <person name="Baruah I.K."/>
            <person name="Bukari Y."/>
            <person name="Amoako-Attah I."/>
            <person name="Meinhardt L.W."/>
            <person name="Bailey B.A."/>
            <person name="Cohen S.P."/>
        </authorList>
    </citation>
    <scope>NUCLEOTIDE SEQUENCE [LARGE SCALE GENOMIC DNA]</scope>
    <source>
        <strain evidence="4 5">GH-12</strain>
    </source>
</reference>
<dbReference type="NCBIfam" id="TIGR01755">
    <property type="entry name" value="flav_wrbA"/>
    <property type="match status" value="1"/>
</dbReference>
<evidence type="ECO:0000259" key="3">
    <source>
        <dbReference type="PROSITE" id="PS50902"/>
    </source>
</evidence>
<feature type="compositionally biased region" description="Low complexity" evidence="2">
    <location>
        <begin position="24"/>
        <end position="37"/>
    </location>
</feature>
<dbReference type="InterPro" id="IPR029039">
    <property type="entry name" value="Flavoprotein-like_sf"/>
</dbReference>
<accession>A0AAW0C7X2</accession>
<gene>
    <name evidence="4" type="primary">PST2</name>
    <name evidence="4" type="ORF">VNI00_012268</name>
</gene>